<dbReference type="AlphaFoldDB" id="A0AAV9IQI7"/>
<feature type="compositionally biased region" description="Low complexity" evidence="3">
    <location>
        <begin position="77"/>
        <end position="86"/>
    </location>
</feature>
<comment type="caution">
    <text evidence="4">The sequence shown here is derived from an EMBL/GenBank/DDBJ whole genome shotgun (WGS) entry which is preliminary data.</text>
</comment>
<feature type="region of interest" description="Disordered" evidence="3">
    <location>
        <begin position="64"/>
        <end position="86"/>
    </location>
</feature>
<evidence type="ECO:0000313" key="5">
    <source>
        <dbReference type="Proteomes" id="UP001301350"/>
    </source>
</evidence>
<dbReference type="InterPro" id="IPR012340">
    <property type="entry name" value="NA-bd_OB-fold"/>
</dbReference>
<evidence type="ECO:0000313" key="4">
    <source>
        <dbReference type="EMBL" id="KAK4534228.1"/>
    </source>
</evidence>
<evidence type="ECO:0000256" key="3">
    <source>
        <dbReference type="SAM" id="MobiDB-lite"/>
    </source>
</evidence>
<protein>
    <recommendedName>
        <fullName evidence="6">Single-stranded DNA-binding protein</fullName>
    </recommendedName>
</protein>
<dbReference type="Pfam" id="PF00436">
    <property type="entry name" value="SSB"/>
    <property type="match status" value="1"/>
</dbReference>
<evidence type="ECO:0000256" key="2">
    <source>
        <dbReference type="PROSITE-ProRule" id="PRU00252"/>
    </source>
</evidence>
<name>A0AAV9IQI7_CYACA</name>
<keyword evidence="5" id="KW-1185">Reference proteome</keyword>
<feature type="compositionally biased region" description="Polar residues" evidence="3">
    <location>
        <begin position="67"/>
        <end position="76"/>
    </location>
</feature>
<feature type="region of interest" description="Disordered" evidence="3">
    <location>
        <begin position="244"/>
        <end position="268"/>
    </location>
</feature>
<dbReference type="Gene3D" id="2.40.50.140">
    <property type="entry name" value="Nucleic acid-binding proteins"/>
    <property type="match status" value="1"/>
</dbReference>
<dbReference type="GO" id="GO:0009295">
    <property type="term" value="C:nucleoid"/>
    <property type="evidence" value="ECO:0007669"/>
    <property type="project" value="TreeGrafter"/>
</dbReference>
<dbReference type="InterPro" id="IPR011344">
    <property type="entry name" value="ssDNA-bd"/>
</dbReference>
<accession>A0AAV9IQI7</accession>
<sequence>MAAPGMWPRLCHGAITASWAARGRPLFQAERWERAFGTTLTPEPPPSPPSAPGDIEDVGMEIADGTSMPSTASAYPSSSRTGAATRSTVGSVNRVLLVGNVGRDPVTRQLSADGQTVTIFPLATRDLPSASGSGGAGTSTTQWHHVAIYDTRLGEIIQNSCRKGYQVYVEGKLQGRNWTDSKGISRTHFEVAVNPFKGSVLILNRPASASNANAGLGGAYTAANAGGGVERAAAFAAGAPAGNTMGARRRPGTASTANAPHDAQDFPF</sequence>
<dbReference type="GO" id="GO:0006260">
    <property type="term" value="P:DNA replication"/>
    <property type="evidence" value="ECO:0007669"/>
    <property type="project" value="InterPro"/>
</dbReference>
<dbReference type="PROSITE" id="PS50935">
    <property type="entry name" value="SSB"/>
    <property type="match status" value="1"/>
</dbReference>
<dbReference type="GO" id="GO:0003697">
    <property type="term" value="F:single-stranded DNA binding"/>
    <property type="evidence" value="ECO:0007669"/>
    <property type="project" value="InterPro"/>
</dbReference>
<dbReference type="PANTHER" id="PTHR10302:SF0">
    <property type="entry name" value="SINGLE-STRANDED DNA-BINDING PROTEIN, MITOCHONDRIAL"/>
    <property type="match status" value="1"/>
</dbReference>
<dbReference type="InterPro" id="IPR000424">
    <property type="entry name" value="Primosome_PriB/ssb"/>
</dbReference>
<evidence type="ECO:0000256" key="1">
    <source>
        <dbReference type="ARBA" id="ARBA00023125"/>
    </source>
</evidence>
<dbReference type="Proteomes" id="UP001301350">
    <property type="component" value="Unassembled WGS sequence"/>
</dbReference>
<dbReference type="SUPFAM" id="SSF50249">
    <property type="entry name" value="Nucleic acid-binding proteins"/>
    <property type="match status" value="1"/>
</dbReference>
<evidence type="ECO:0008006" key="6">
    <source>
        <dbReference type="Google" id="ProtNLM"/>
    </source>
</evidence>
<dbReference type="EMBL" id="JANCYW010000001">
    <property type="protein sequence ID" value="KAK4534228.1"/>
    <property type="molecule type" value="Genomic_DNA"/>
</dbReference>
<dbReference type="NCBIfam" id="TIGR00621">
    <property type="entry name" value="ssb"/>
    <property type="match status" value="1"/>
</dbReference>
<keyword evidence="1 2" id="KW-0238">DNA-binding</keyword>
<reference evidence="4 5" key="1">
    <citation type="submission" date="2022-07" db="EMBL/GenBank/DDBJ databases">
        <title>Genome-wide signatures of adaptation to extreme environments.</title>
        <authorList>
            <person name="Cho C.H."/>
            <person name="Yoon H.S."/>
        </authorList>
    </citation>
    <scope>NUCLEOTIDE SEQUENCE [LARGE SCALE GENOMIC DNA]</scope>
    <source>
        <strain evidence="4 5">DBV 063 E5</strain>
    </source>
</reference>
<organism evidence="4 5">
    <name type="scientific">Cyanidium caldarium</name>
    <name type="common">Red alga</name>
    <dbReference type="NCBI Taxonomy" id="2771"/>
    <lineage>
        <taxon>Eukaryota</taxon>
        <taxon>Rhodophyta</taxon>
        <taxon>Bangiophyceae</taxon>
        <taxon>Cyanidiales</taxon>
        <taxon>Cyanidiaceae</taxon>
        <taxon>Cyanidium</taxon>
    </lineage>
</organism>
<dbReference type="CDD" id="cd04496">
    <property type="entry name" value="SSB_OBF"/>
    <property type="match status" value="1"/>
</dbReference>
<dbReference type="PANTHER" id="PTHR10302">
    <property type="entry name" value="SINGLE-STRANDED DNA-BINDING PROTEIN"/>
    <property type="match status" value="1"/>
</dbReference>
<proteinExistence type="inferred from homology"/>
<dbReference type="HAMAP" id="MF_00984">
    <property type="entry name" value="SSB"/>
    <property type="match status" value="1"/>
</dbReference>
<gene>
    <name evidence="4" type="ORF">CDCA_CDCA01G0253</name>
</gene>